<proteinExistence type="predicted"/>
<protein>
    <submittedName>
        <fullName evidence="1">Uncharacterized protein</fullName>
    </submittedName>
</protein>
<dbReference type="EMBL" id="CAAALY010084321">
    <property type="protein sequence ID" value="VEL27022.1"/>
    <property type="molecule type" value="Genomic_DNA"/>
</dbReference>
<sequence length="144" mass="16222">MQQAIGPGVGNNPLRRHRTYFEDGNDMDRDLRPLPSSYRIESVVNWTGMAKDSSMPDIASACTGRTGLESRHRMLASAGVGKTDSGKARVAVNDGGLTREEVTQLGQARRQELLHEMERRKRGEIIIRLADIKVYFCTYRNRET</sequence>
<comment type="caution">
    <text evidence="1">The sequence shown here is derived from an EMBL/GenBank/DDBJ whole genome shotgun (WGS) entry which is preliminary data.</text>
</comment>
<keyword evidence="2" id="KW-1185">Reference proteome</keyword>
<accession>A0A448X371</accession>
<organism evidence="1 2">
    <name type="scientific">Protopolystoma xenopodis</name>
    <dbReference type="NCBI Taxonomy" id="117903"/>
    <lineage>
        <taxon>Eukaryota</taxon>
        <taxon>Metazoa</taxon>
        <taxon>Spiralia</taxon>
        <taxon>Lophotrochozoa</taxon>
        <taxon>Platyhelminthes</taxon>
        <taxon>Monogenea</taxon>
        <taxon>Polyopisthocotylea</taxon>
        <taxon>Polystomatidea</taxon>
        <taxon>Polystomatidae</taxon>
        <taxon>Protopolystoma</taxon>
    </lineage>
</organism>
<dbReference type="Proteomes" id="UP000784294">
    <property type="component" value="Unassembled WGS sequence"/>
</dbReference>
<evidence type="ECO:0000313" key="1">
    <source>
        <dbReference type="EMBL" id="VEL27022.1"/>
    </source>
</evidence>
<gene>
    <name evidence="1" type="ORF">PXEA_LOCUS20462</name>
</gene>
<name>A0A448X371_9PLAT</name>
<evidence type="ECO:0000313" key="2">
    <source>
        <dbReference type="Proteomes" id="UP000784294"/>
    </source>
</evidence>
<reference evidence="1" key="1">
    <citation type="submission" date="2018-11" db="EMBL/GenBank/DDBJ databases">
        <authorList>
            <consortium name="Pathogen Informatics"/>
        </authorList>
    </citation>
    <scope>NUCLEOTIDE SEQUENCE</scope>
</reference>
<dbReference type="OrthoDB" id="284854at2759"/>
<dbReference type="AlphaFoldDB" id="A0A448X371"/>